<feature type="compositionally biased region" description="Polar residues" evidence="1">
    <location>
        <begin position="72"/>
        <end position="90"/>
    </location>
</feature>
<dbReference type="AlphaFoldDB" id="A0A225WNQ2"/>
<evidence type="ECO:0000313" key="2">
    <source>
        <dbReference type="EMBL" id="OWZ18928.1"/>
    </source>
</evidence>
<protein>
    <submittedName>
        <fullName evidence="2">Uncharacterized protein</fullName>
    </submittedName>
</protein>
<sequence>MDAAEVVHAPVDVLKSAVDDTQSDAQMETPEAIHSNIADPGISCDSFKVPGLELMLTSPVEESRPVDVAVVPSNSNDETGLPISPNTSRSSEAKVMTPAGTVGAPIDAEVVEKEATARVMVANESETSSEQETHKEDVKVVQQETVAAMPQPASTEPTPEVVSTPSPGKKTKVEKKHVVVRITIINDSFASDEVLSEVQAFLTLQIVENRCSSHTKEIHEFIESLTVQIVENRCSSHTKEIHEFIENHLNEKQQKRYIAPLLERITQHLTQEAKGEEISVDLQSNICLIEQMFLALGRRSPLQDMYTAEEEEMLDLLFHSNSSDNLFINT</sequence>
<reference evidence="3" key="1">
    <citation type="submission" date="2017-03" db="EMBL/GenBank/DDBJ databases">
        <title>Phytopthora megakarya and P. palmivora, two closely related causual agents of cacao black pod achieved similar genome size and gene model numbers by different mechanisms.</title>
        <authorList>
            <person name="Ali S."/>
            <person name="Shao J."/>
            <person name="Larry D.J."/>
            <person name="Kronmiller B."/>
            <person name="Shen D."/>
            <person name="Strem M.D."/>
            <person name="Melnick R.L."/>
            <person name="Guiltinan M.J."/>
            <person name="Tyler B.M."/>
            <person name="Meinhardt L.W."/>
            <person name="Bailey B.A."/>
        </authorList>
    </citation>
    <scope>NUCLEOTIDE SEQUENCE [LARGE SCALE GENOMIC DNA]</scope>
    <source>
        <strain evidence="3">zdho120</strain>
    </source>
</reference>
<evidence type="ECO:0000256" key="1">
    <source>
        <dbReference type="SAM" id="MobiDB-lite"/>
    </source>
</evidence>
<dbReference type="OrthoDB" id="79470at2759"/>
<name>A0A225WNQ2_9STRA</name>
<feature type="region of interest" description="Disordered" evidence="1">
    <location>
        <begin position="70"/>
        <end position="92"/>
    </location>
</feature>
<dbReference type="EMBL" id="NBNE01000514">
    <property type="protein sequence ID" value="OWZ18928.1"/>
    <property type="molecule type" value="Genomic_DNA"/>
</dbReference>
<evidence type="ECO:0000313" key="3">
    <source>
        <dbReference type="Proteomes" id="UP000198211"/>
    </source>
</evidence>
<feature type="compositionally biased region" description="Polar residues" evidence="1">
    <location>
        <begin position="152"/>
        <end position="166"/>
    </location>
</feature>
<accession>A0A225WNQ2</accession>
<feature type="region of interest" description="Disordered" evidence="1">
    <location>
        <begin position="148"/>
        <end position="169"/>
    </location>
</feature>
<comment type="caution">
    <text evidence="2">The sequence shown here is derived from an EMBL/GenBank/DDBJ whole genome shotgun (WGS) entry which is preliminary data.</text>
</comment>
<dbReference type="Proteomes" id="UP000198211">
    <property type="component" value="Unassembled WGS sequence"/>
</dbReference>
<proteinExistence type="predicted"/>
<keyword evidence="3" id="KW-1185">Reference proteome</keyword>
<organism evidence="2 3">
    <name type="scientific">Phytophthora megakarya</name>
    <dbReference type="NCBI Taxonomy" id="4795"/>
    <lineage>
        <taxon>Eukaryota</taxon>
        <taxon>Sar</taxon>
        <taxon>Stramenopiles</taxon>
        <taxon>Oomycota</taxon>
        <taxon>Peronosporomycetes</taxon>
        <taxon>Peronosporales</taxon>
        <taxon>Peronosporaceae</taxon>
        <taxon>Phytophthora</taxon>
    </lineage>
</organism>
<gene>
    <name evidence="2" type="ORF">PHMEG_0006896</name>
</gene>